<evidence type="ECO:0000313" key="3">
    <source>
        <dbReference type="Proteomes" id="UP000799640"/>
    </source>
</evidence>
<feature type="region of interest" description="Disordered" evidence="1">
    <location>
        <begin position="1"/>
        <end position="74"/>
    </location>
</feature>
<feature type="compositionally biased region" description="Polar residues" evidence="1">
    <location>
        <begin position="57"/>
        <end position="74"/>
    </location>
</feature>
<organism evidence="2 3">
    <name type="scientific">Trichodelitschia bisporula</name>
    <dbReference type="NCBI Taxonomy" id="703511"/>
    <lineage>
        <taxon>Eukaryota</taxon>
        <taxon>Fungi</taxon>
        <taxon>Dikarya</taxon>
        <taxon>Ascomycota</taxon>
        <taxon>Pezizomycotina</taxon>
        <taxon>Dothideomycetes</taxon>
        <taxon>Dothideomycetes incertae sedis</taxon>
        <taxon>Phaeotrichales</taxon>
        <taxon>Phaeotrichaceae</taxon>
        <taxon>Trichodelitschia</taxon>
    </lineage>
</organism>
<evidence type="ECO:0000256" key="1">
    <source>
        <dbReference type="SAM" id="MobiDB-lite"/>
    </source>
</evidence>
<name>A0A6G1HX68_9PEZI</name>
<keyword evidence="3" id="KW-1185">Reference proteome</keyword>
<dbReference type="EMBL" id="ML996694">
    <property type="protein sequence ID" value="KAF2400653.1"/>
    <property type="molecule type" value="Genomic_DNA"/>
</dbReference>
<dbReference type="Proteomes" id="UP000799640">
    <property type="component" value="Unassembled WGS sequence"/>
</dbReference>
<dbReference type="AlphaFoldDB" id="A0A6G1HX68"/>
<dbReference type="OrthoDB" id="5401193at2759"/>
<protein>
    <submittedName>
        <fullName evidence="2">Uncharacterized protein</fullName>
    </submittedName>
</protein>
<gene>
    <name evidence="2" type="ORF">EJ06DRAFT_556189</name>
</gene>
<feature type="compositionally biased region" description="Polar residues" evidence="1">
    <location>
        <begin position="140"/>
        <end position="149"/>
    </location>
</feature>
<feature type="compositionally biased region" description="Gly residues" evidence="1">
    <location>
        <begin position="421"/>
        <end position="447"/>
    </location>
</feature>
<feature type="compositionally biased region" description="Polar residues" evidence="1">
    <location>
        <begin position="410"/>
        <end position="419"/>
    </location>
</feature>
<feature type="region of interest" description="Disordered" evidence="1">
    <location>
        <begin position="215"/>
        <end position="456"/>
    </location>
</feature>
<feature type="compositionally biased region" description="Polar residues" evidence="1">
    <location>
        <begin position="1"/>
        <end position="19"/>
    </location>
</feature>
<feature type="compositionally biased region" description="Low complexity" evidence="1">
    <location>
        <begin position="26"/>
        <end position="51"/>
    </location>
</feature>
<reference evidence="2" key="1">
    <citation type="journal article" date="2020" name="Stud. Mycol.">
        <title>101 Dothideomycetes genomes: a test case for predicting lifestyles and emergence of pathogens.</title>
        <authorList>
            <person name="Haridas S."/>
            <person name="Albert R."/>
            <person name="Binder M."/>
            <person name="Bloem J."/>
            <person name="Labutti K."/>
            <person name="Salamov A."/>
            <person name="Andreopoulos B."/>
            <person name="Baker S."/>
            <person name="Barry K."/>
            <person name="Bills G."/>
            <person name="Bluhm B."/>
            <person name="Cannon C."/>
            <person name="Castanera R."/>
            <person name="Culley D."/>
            <person name="Daum C."/>
            <person name="Ezra D."/>
            <person name="Gonzalez J."/>
            <person name="Henrissat B."/>
            <person name="Kuo A."/>
            <person name="Liang C."/>
            <person name="Lipzen A."/>
            <person name="Lutzoni F."/>
            <person name="Magnuson J."/>
            <person name="Mondo S."/>
            <person name="Nolan M."/>
            <person name="Ohm R."/>
            <person name="Pangilinan J."/>
            <person name="Park H.-J."/>
            <person name="Ramirez L."/>
            <person name="Alfaro M."/>
            <person name="Sun H."/>
            <person name="Tritt A."/>
            <person name="Yoshinaga Y."/>
            <person name="Zwiers L.-H."/>
            <person name="Turgeon B."/>
            <person name="Goodwin S."/>
            <person name="Spatafora J."/>
            <person name="Crous P."/>
            <person name="Grigoriev I."/>
        </authorList>
    </citation>
    <scope>NUCLEOTIDE SEQUENCE</scope>
    <source>
        <strain evidence="2">CBS 262.69</strain>
    </source>
</reference>
<feature type="region of interest" description="Disordered" evidence="1">
    <location>
        <begin position="97"/>
        <end position="203"/>
    </location>
</feature>
<proteinExistence type="predicted"/>
<feature type="compositionally biased region" description="Gly residues" evidence="1">
    <location>
        <begin position="371"/>
        <end position="382"/>
    </location>
</feature>
<feature type="compositionally biased region" description="Basic and acidic residues" evidence="1">
    <location>
        <begin position="172"/>
        <end position="182"/>
    </location>
</feature>
<evidence type="ECO:0000313" key="2">
    <source>
        <dbReference type="EMBL" id="KAF2400653.1"/>
    </source>
</evidence>
<feature type="compositionally biased region" description="Low complexity" evidence="1">
    <location>
        <begin position="318"/>
        <end position="359"/>
    </location>
</feature>
<accession>A0A6G1HX68</accession>
<sequence>MSYYGSNFISSTPGRQASWEQPPPGSQSQHQQQAQHQHQQQLQHQQQQQHQQPPPSRSGTSSVVNNAVGNNDEPNSFAYQFAEVDRAIDNLVKSGKMPFGVSGGPRRESMPLVPRQFPEYDAGPSRHHSVSDFDGMRPPSASNLQSYYASQRFAPRPTDADQALQAKRRLAAQRERDLRNYHQEQQYQKRKPATAATPTDSEYPSAHRYMLADISAAKSDRSMSPSTGMNEDERRELIARQHRALYGQESSLYAEAGRQGPGGHGGNNVSQDARVAGLRGPSPLAFDPFGQNNAGEPAVQMPPRDHGHGKDAQGGAQRSRANSTSSPSSNPPASFSLFDNAQQSSRTSTSSPGGSPPRQGGQGSVAPIGTRPGGQAGQGQVGQGLQKRSTTPLPSPLSYGFSAADHQGNERSTSASSNPGTVGGGEKAGVGLGWGSNSGVWGSGKSGLGVQASVWG</sequence>